<dbReference type="SFLD" id="SFLDF00562">
    <property type="entry name" value="HemN-like__clustered_with_heat"/>
    <property type="match status" value="1"/>
</dbReference>
<comment type="caution">
    <text evidence="11">The sequence shown here is derived from an EMBL/GenBank/DDBJ whole genome shotgun (WGS) entry which is preliminary data.</text>
</comment>
<dbReference type="CDD" id="cd01335">
    <property type="entry name" value="Radical_SAM"/>
    <property type="match status" value="1"/>
</dbReference>
<dbReference type="GO" id="GO:0051539">
    <property type="term" value="F:4 iron, 4 sulfur cluster binding"/>
    <property type="evidence" value="ECO:0007669"/>
    <property type="project" value="UniProtKB-UniRule"/>
</dbReference>
<dbReference type="InterPro" id="IPR034505">
    <property type="entry name" value="Coproporphyrinogen-III_oxidase"/>
</dbReference>
<evidence type="ECO:0000256" key="5">
    <source>
        <dbReference type="ARBA" id="ARBA00022723"/>
    </source>
</evidence>
<name>A0A0A0IEP8_CLOBO</name>
<keyword evidence="9" id="KW-0963">Cytoplasm</keyword>
<organism evidence="11 12">
    <name type="scientific">Clostridium botulinum C/D str. DC5</name>
    <dbReference type="NCBI Taxonomy" id="1443128"/>
    <lineage>
        <taxon>Bacteria</taxon>
        <taxon>Bacillati</taxon>
        <taxon>Bacillota</taxon>
        <taxon>Clostridia</taxon>
        <taxon>Eubacteriales</taxon>
        <taxon>Clostridiaceae</taxon>
        <taxon>Clostridium</taxon>
    </lineage>
</organism>
<keyword evidence="7 9" id="KW-0411">Iron-sulfur</keyword>
<dbReference type="SMART" id="SM00729">
    <property type="entry name" value="Elp3"/>
    <property type="match status" value="1"/>
</dbReference>
<dbReference type="PANTHER" id="PTHR13932">
    <property type="entry name" value="COPROPORPHYRINIGEN III OXIDASE"/>
    <property type="match status" value="1"/>
</dbReference>
<keyword evidence="6 9" id="KW-0408">Iron</keyword>
<accession>A0A0A0IEP8</accession>
<keyword evidence="3 9" id="KW-0349">Heme</keyword>
<dbReference type="NCBIfam" id="TIGR00539">
    <property type="entry name" value="hemN_rel"/>
    <property type="match status" value="1"/>
</dbReference>
<dbReference type="SFLD" id="SFLDG01065">
    <property type="entry name" value="anaerobic_coproporphyrinogen-I"/>
    <property type="match status" value="1"/>
</dbReference>
<dbReference type="GO" id="GO:0046872">
    <property type="term" value="F:metal ion binding"/>
    <property type="evidence" value="ECO:0007669"/>
    <property type="project" value="UniProtKB-UniRule"/>
</dbReference>
<keyword evidence="8 9" id="KW-0143">Chaperone</keyword>
<dbReference type="PROSITE" id="PS51918">
    <property type="entry name" value="RADICAL_SAM"/>
    <property type="match status" value="1"/>
</dbReference>
<dbReference type="InterPro" id="IPR010723">
    <property type="entry name" value="HemN_C"/>
</dbReference>
<dbReference type="GO" id="GO:0006779">
    <property type="term" value="P:porphyrin-containing compound biosynthetic process"/>
    <property type="evidence" value="ECO:0007669"/>
    <property type="project" value="InterPro"/>
</dbReference>
<dbReference type="SUPFAM" id="SSF102114">
    <property type="entry name" value="Radical SAM enzymes"/>
    <property type="match status" value="1"/>
</dbReference>
<dbReference type="InterPro" id="IPR006638">
    <property type="entry name" value="Elp3/MiaA/NifB-like_rSAM"/>
</dbReference>
<dbReference type="AlphaFoldDB" id="A0A0A0IEP8"/>
<evidence type="ECO:0000256" key="7">
    <source>
        <dbReference type="ARBA" id="ARBA00023014"/>
    </source>
</evidence>
<evidence type="ECO:0000256" key="3">
    <source>
        <dbReference type="ARBA" id="ARBA00022617"/>
    </source>
</evidence>
<evidence type="ECO:0000256" key="9">
    <source>
        <dbReference type="RuleBase" id="RU364116"/>
    </source>
</evidence>
<evidence type="ECO:0000313" key="11">
    <source>
        <dbReference type="EMBL" id="KGM99003.1"/>
    </source>
</evidence>
<dbReference type="InterPro" id="IPR007197">
    <property type="entry name" value="rSAM"/>
</dbReference>
<evidence type="ECO:0000256" key="2">
    <source>
        <dbReference type="ARBA" id="ARBA00017228"/>
    </source>
</evidence>
<proteinExistence type="inferred from homology"/>
<dbReference type="Pfam" id="PF04055">
    <property type="entry name" value="Radical_SAM"/>
    <property type="match status" value="1"/>
</dbReference>
<dbReference type="Proteomes" id="UP000030014">
    <property type="component" value="Unassembled WGS sequence"/>
</dbReference>
<evidence type="ECO:0000259" key="10">
    <source>
        <dbReference type="PROSITE" id="PS51918"/>
    </source>
</evidence>
<keyword evidence="5 9" id="KW-0479">Metal-binding</keyword>
<dbReference type="SFLD" id="SFLDF00288">
    <property type="entry name" value="HemN-like__clustered_with_nucl"/>
    <property type="match status" value="1"/>
</dbReference>
<dbReference type="InterPro" id="IPR004559">
    <property type="entry name" value="HemW-like"/>
</dbReference>
<dbReference type="GO" id="GO:0005737">
    <property type="term" value="C:cytoplasm"/>
    <property type="evidence" value="ECO:0007669"/>
    <property type="project" value="UniProtKB-SubCell"/>
</dbReference>
<dbReference type="Gene3D" id="3.20.20.70">
    <property type="entry name" value="Aldolase class I"/>
    <property type="match status" value="1"/>
</dbReference>
<dbReference type="SFLD" id="SFLDG01082">
    <property type="entry name" value="B12-binding_domain_containing"/>
    <property type="match status" value="1"/>
</dbReference>
<comment type="subcellular location">
    <subcellularLocation>
        <location evidence="9">Cytoplasm</location>
    </subcellularLocation>
</comment>
<dbReference type="EMBL" id="JDRY01000040">
    <property type="protein sequence ID" value="KGM99003.1"/>
    <property type="molecule type" value="Genomic_DNA"/>
</dbReference>
<dbReference type="GO" id="GO:0004109">
    <property type="term" value="F:coproporphyrinogen oxidase activity"/>
    <property type="evidence" value="ECO:0007669"/>
    <property type="project" value="InterPro"/>
</dbReference>
<comment type="similarity">
    <text evidence="1">Belongs to the anaerobic coproporphyrinogen-III oxidase family. HemW subfamily.</text>
</comment>
<evidence type="ECO:0000256" key="4">
    <source>
        <dbReference type="ARBA" id="ARBA00022691"/>
    </source>
</evidence>
<evidence type="ECO:0000313" key="12">
    <source>
        <dbReference type="Proteomes" id="UP000030014"/>
    </source>
</evidence>
<evidence type="ECO:0000256" key="1">
    <source>
        <dbReference type="ARBA" id="ARBA00006100"/>
    </source>
</evidence>
<keyword evidence="9" id="KW-0004">4Fe-4S</keyword>
<evidence type="ECO:0000256" key="8">
    <source>
        <dbReference type="ARBA" id="ARBA00023186"/>
    </source>
</evidence>
<protein>
    <recommendedName>
        <fullName evidence="2 9">Heme chaperone HemW</fullName>
    </recommendedName>
</protein>
<dbReference type="InterPro" id="IPR013785">
    <property type="entry name" value="Aldolase_TIM"/>
</dbReference>
<comment type="function">
    <text evidence="9">Probably acts as a heme chaperone, transferring heme to an unknown acceptor. Binds one molecule of heme per monomer, possibly covalently. Binds 1 [4Fe-4S] cluster. The cluster is coordinated with 3 cysteines and an exchangeable S-adenosyl-L-methionine.</text>
</comment>
<evidence type="ECO:0000256" key="6">
    <source>
        <dbReference type="ARBA" id="ARBA00023004"/>
    </source>
</evidence>
<sequence length="380" mass="44819">MEIISMYNDISLYIHIPFCKQKCLYCDFTSYCGKESQMLAYAKALSREIDNIKHKKIKTIFIGGGTPTYLSLEGWNILKKSIDKLQKSDDLEFTVESNPKTFDKEKLKILKVMGVNRISIGLQAWQDKHLKALGRIHTREEFLKSYKMAREVGFKNINIDLMFGIPNQSFDEWKETLNEITKLNPEHLSCYSLIIEEGTPFYNLYENDKINLPSEELERKMYWYTLKFLKEKGYNQYEISNFSKENKECRHNLVYWNLNEYIGCGVSAHSYSEGYRYRNSDKIEEYIKLIENNQSPIVEKIKNSLKSDIEEFIFMGLRKIKGISLEEFNKRFKKSIYELYSDVICKHKTEGLLLERNGYLFLSDKGVEVSNYIMSDFILD</sequence>
<keyword evidence="4 9" id="KW-0949">S-adenosyl-L-methionine</keyword>
<dbReference type="Pfam" id="PF06969">
    <property type="entry name" value="HemN_C"/>
    <property type="match status" value="1"/>
</dbReference>
<dbReference type="SFLD" id="SFLDS00029">
    <property type="entry name" value="Radical_SAM"/>
    <property type="match status" value="1"/>
</dbReference>
<gene>
    <name evidence="11" type="ORF">Z955_09295</name>
</gene>
<reference evidence="11 12" key="1">
    <citation type="submission" date="2014-01" db="EMBL/GenBank/DDBJ databases">
        <title>Plasmidome dynamics in the species complex Clostridium novyi sensu lato converts strains of independent lineages into distinctly different pathogens.</title>
        <authorList>
            <person name="Skarin H."/>
            <person name="Segerman B."/>
        </authorList>
    </citation>
    <scope>NUCLEOTIDE SEQUENCE [LARGE SCALE GENOMIC DNA]</scope>
    <source>
        <strain evidence="11 12">DC5</strain>
    </source>
</reference>
<dbReference type="PANTHER" id="PTHR13932:SF5">
    <property type="entry name" value="RADICAL S-ADENOSYL METHIONINE DOMAIN-CONTAINING PROTEIN 1, MITOCHONDRIAL"/>
    <property type="match status" value="1"/>
</dbReference>
<dbReference type="InterPro" id="IPR058240">
    <property type="entry name" value="rSAM_sf"/>
</dbReference>
<feature type="domain" description="Radical SAM core" evidence="10">
    <location>
        <begin position="4"/>
        <end position="235"/>
    </location>
</feature>